<dbReference type="UniPathway" id="UPA00574">
    <property type="reaction ID" value="UER00637"/>
</dbReference>
<dbReference type="NCBIfam" id="TIGR00235">
    <property type="entry name" value="udk"/>
    <property type="match status" value="1"/>
</dbReference>
<dbReference type="EMBL" id="LQQC01000012">
    <property type="protein sequence ID" value="KXZ57444.1"/>
    <property type="molecule type" value="Genomic_DNA"/>
</dbReference>
<dbReference type="AlphaFoldDB" id="A0A150H608"/>
<dbReference type="GO" id="GO:0004849">
    <property type="term" value="F:uridine kinase activity"/>
    <property type="evidence" value="ECO:0007669"/>
    <property type="project" value="UniProtKB-EC"/>
</dbReference>
<evidence type="ECO:0000313" key="8">
    <source>
        <dbReference type="Proteomes" id="UP000243589"/>
    </source>
</evidence>
<keyword evidence="5" id="KW-0963">Cytoplasm</keyword>
<dbReference type="InterPro" id="IPR000764">
    <property type="entry name" value="Uridine_kinase-like"/>
</dbReference>
<dbReference type="GO" id="GO:0043771">
    <property type="term" value="F:cytidine kinase activity"/>
    <property type="evidence" value="ECO:0007669"/>
    <property type="project" value="RHEA"/>
</dbReference>
<reference evidence="7 8" key="1">
    <citation type="submission" date="2016-01" db="EMBL/GenBank/DDBJ databases">
        <title>Use of Whole Genome Sequencing to ascertain that Brevibacterium massiliense (Roux, Raoult 2009) is a later heterotypic synonym of Brevibacterium ravenspurgense (Mages 2008).</title>
        <authorList>
            <person name="Bernier A.-M."/>
            <person name="Burdz T."/>
            <person name="Huynh C."/>
            <person name="Pachecho A.L."/>
            <person name="Wiebe D."/>
            <person name="Bonner C."/>
            <person name="Bernard K."/>
        </authorList>
    </citation>
    <scope>NUCLEOTIDE SEQUENCE [LARGE SCALE GENOMIC DNA]</scope>
    <source>
        <strain evidence="7 8">CCUG56047</strain>
    </source>
</reference>
<comment type="subcellular location">
    <subcellularLocation>
        <location evidence="5">Cytoplasm</location>
    </subcellularLocation>
</comment>
<dbReference type="InterPro" id="IPR027417">
    <property type="entry name" value="P-loop_NTPase"/>
</dbReference>
<proteinExistence type="inferred from homology"/>
<dbReference type="Pfam" id="PF00485">
    <property type="entry name" value="PRK"/>
    <property type="match status" value="1"/>
</dbReference>
<dbReference type="InterPro" id="IPR006083">
    <property type="entry name" value="PRK/URK"/>
</dbReference>
<dbReference type="Proteomes" id="UP000243589">
    <property type="component" value="Unassembled WGS sequence"/>
</dbReference>
<dbReference type="GO" id="GO:0044206">
    <property type="term" value="P:UMP salvage"/>
    <property type="evidence" value="ECO:0007669"/>
    <property type="project" value="UniProtKB-UniPathway"/>
</dbReference>
<dbReference type="PATRIC" id="fig|479117.4.peg.1950"/>
<protein>
    <recommendedName>
        <fullName evidence="5">Uridine kinase</fullName>
        <ecNumber evidence="5">2.7.1.48</ecNumber>
    </recommendedName>
</protein>
<dbReference type="RefSeq" id="WP_062022923.1">
    <property type="nucleotide sequence ID" value="NZ_LQQC01000012.1"/>
</dbReference>
<comment type="pathway">
    <text evidence="5">Pyrimidine metabolism; CTP biosynthesis via salvage pathway; CTP from cytidine: step 1/3.</text>
</comment>
<name>A0A150H608_9MICO</name>
<feature type="domain" description="Phosphoribulokinase/uridine kinase" evidence="6">
    <location>
        <begin position="6"/>
        <end position="189"/>
    </location>
</feature>
<dbReference type="PRINTS" id="PR00988">
    <property type="entry name" value="URIDINKINASE"/>
</dbReference>
<keyword evidence="3 5" id="KW-0547">Nucleotide-binding</keyword>
<evidence type="ECO:0000313" key="7">
    <source>
        <dbReference type="EMBL" id="KXZ57444.1"/>
    </source>
</evidence>
<dbReference type="GO" id="GO:0044211">
    <property type="term" value="P:CTP salvage"/>
    <property type="evidence" value="ECO:0007669"/>
    <property type="project" value="UniProtKB-UniPathway"/>
</dbReference>
<evidence type="ECO:0000256" key="3">
    <source>
        <dbReference type="ARBA" id="ARBA00022741"/>
    </source>
</evidence>
<sequence>MSCFTVGVAGGTGSGKTTLTRALLDRFSGQSSVVFMDNYYKDQSHLTWDERVVTNYDAPEAFDVELMAEHLRQLRAGQAIDCPVYNFAEHNRAAETIRVEPSPVLVIEGILLFALPELTEQLDLKLFVDTDADVRILRRIQRDVVERGRSLASVEEQYLKTVKPMHELYVDPSKRSADLIIPEGGRNIVALDTLINRIEREVS</sequence>
<dbReference type="UniPathway" id="UPA00579">
    <property type="reaction ID" value="UER00640"/>
</dbReference>
<comment type="similarity">
    <text evidence="5">Belongs to the uridine kinase family.</text>
</comment>
<evidence type="ECO:0000256" key="2">
    <source>
        <dbReference type="ARBA" id="ARBA00022679"/>
    </source>
</evidence>
<dbReference type="NCBIfam" id="NF004018">
    <property type="entry name" value="PRK05480.1"/>
    <property type="match status" value="1"/>
</dbReference>
<evidence type="ECO:0000259" key="6">
    <source>
        <dbReference type="Pfam" id="PF00485"/>
    </source>
</evidence>
<dbReference type="PANTHER" id="PTHR10285">
    <property type="entry name" value="URIDINE KINASE"/>
    <property type="match status" value="1"/>
</dbReference>
<keyword evidence="5" id="KW-0067">ATP-binding</keyword>
<evidence type="ECO:0000256" key="1">
    <source>
        <dbReference type="ARBA" id="ARBA00004690"/>
    </source>
</evidence>
<dbReference type="Gene3D" id="3.40.50.300">
    <property type="entry name" value="P-loop containing nucleotide triphosphate hydrolases"/>
    <property type="match status" value="1"/>
</dbReference>
<keyword evidence="4 5" id="KW-0418">Kinase</keyword>
<gene>
    <name evidence="7" type="primary">udk</name>
    <name evidence="7" type="ORF">Bravens_01966</name>
</gene>
<dbReference type="CDD" id="cd02023">
    <property type="entry name" value="UMPK"/>
    <property type="match status" value="1"/>
</dbReference>
<comment type="catalytic activity">
    <reaction evidence="5">
        <text>uridine + ATP = UMP + ADP + H(+)</text>
        <dbReference type="Rhea" id="RHEA:16825"/>
        <dbReference type="ChEBI" id="CHEBI:15378"/>
        <dbReference type="ChEBI" id="CHEBI:16704"/>
        <dbReference type="ChEBI" id="CHEBI:30616"/>
        <dbReference type="ChEBI" id="CHEBI:57865"/>
        <dbReference type="ChEBI" id="CHEBI:456216"/>
        <dbReference type="EC" id="2.7.1.48"/>
    </reaction>
</comment>
<dbReference type="SUPFAM" id="SSF52540">
    <property type="entry name" value="P-loop containing nucleoside triphosphate hydrolases"/>
    <property type="match status" value="1"/>
</dbReference>
<dbReference type="GO" id="GO:0005524">
    <property type="term" value="F:ATP binding"/>
    <property type="evidence" value="ECO:0007669"/>
    <property type="project" value="UniProtKB-KW"/>
</dbReference>
<evidence type="ECO:0000256" key="4">
    <source>
        <dbReference type="ARBA" id="ARBA00022777"/>
    </source>
</evidence>
<accession>A0A150H608</accession>
<evidence type="ECO:0000256" key="5">
    <source>
        <dbReference type="RuleBase" id="RU003825"/>
    </source>
</evidence>
<comment type="pathway">
    <text evidence="1 5">Pyrimidine metabolism; UMP biosynthesis via salvage pathway; UMP from uridine: step 1/1.</text>
</comment>
<comment type="caution">
    <text evidence="7">The sequence shown here is derived from an EMBL/GenBank/DDBJ whole genome shotgun (WGS) entry which is preliminary data.</text>
</comment>
<dbReference type="EC" id="2.7.1.48" evidence="5"/>
<organism evidence="7 8">
    <name type="scientific">Brevibacterium ravenspurgense</name>
    <dbReference type="NCBI Taxonomy" id="479117"/>
    <lineage>
        <taxon>Bacteria</taxon>
        <taxon>Bacillati</taxon>
        <taxon>Actinomycetota</taxon>
        <taxon>Actinomycetes</taxon>
        <taxon>Micrococcales</taxon>
        <taxon>Brevibacteriaceae</taxon>
        <taxon>Brevibacterium</taxon>
    </lineage>
</organism>
<dbReference type="GO" id="GO:0005737">
    <property type="term" value="C:cytoplasm"/>
    <property type="evidence" value="ECO:0007669"/>
    <property type="project" value="UniProtKB-SubCell"/>
</dbReference>
<keyword evidence="2 5" id="KW-0808">Transferase</keyword>
<comment type="catalytic activity">
    <reaction evidence="5">
        <text>cytidine + ATP = CMP + ADP + H(+)</text>
        <dbReference type="Rhea" id="RHEA:24674"/>
        <dbReference type="ChEBI" id="CHEBI:15378"/>
        <dbReference type="ChEBI" id="CHEBI:17562"/>
        <dbReference type="ChEBI" id="CHEBI:30616"/>
        <dbReference type="ChEBI" id="CHEBI:60377"/>
        <dbReference type="ChEBI" id="CHEBI:456216"/>
        <dbReference type="EC" id="2.7.1.48"/>
    </reaction>
</comment>
<keyword evidence="8" id="KW-1185">Reference proteome</keyword>